<organism evidence="8 9">
    <name type="scientific">Virgibacillus tibetensis</name>
    <dbReference type="NCBI Taxonomy" id="3042313"/>
    <lineage>
        <taxon>Bacteria</taxon>
        <taxon>Bacillati</taxon>
        <taxon>Bacillota</taxon>
        <taxon>Bacilli</taxon>
        <taxon>Bacillales</taxon>
        <taxon>Bacillaceae</taxon>
        <taxon>Virgibacillus</taxon>
    </lineage>
</organism>
<feature type="transmembrane region" description="Helical" evidence="6">
    <location>
        <begin position="329"/>
        <end position="347"/>
    </location>
</feature>
<evidence type="ECO:0000313" key="8">
    <source>
        <dbReference type="EMBL" id="MEC5422194.1"/>
    </source>
</evidence>
<dbReference type="Pfam" id="PF13567">
    <property type="entry name" value="DUF4131"/>
    <property type="match status" value="1"/>
</dbReference>
<dbReference type="Pfam" id="PF00753">
    <property type="entry name" value="Lactamase_B"/>
    <property type="match status" value="1"/>
</dbReference>
<dbReference type="PANTHER" id="PTHR30619:SF1">
    <property type="entry name" value="RECOMBINATION PROTEIN 2"/>
    <property type="match status" value="1"/>
</dbReference>
<feature type="transmembrane region" description="Helical" evidence="6">
    <location>
        <begin position="359"/>
        <end position="383"/>
    </location>
</feature>
<evidence type="ECO:0000313" key="9">
    <source>
        <dbReference type="Proteomes" id="UP001335737"/>
    </source>
</evidence>
<feature type="transmembrane region" description="Helical" evidence="6">
    <location>
        <begin position="389"/>
        <end position="414"/>
    </location>
</feature>
<keyword evidence="2" id="KW-1003">Cell membrane</keyword>
<dbReference type="SMART" id="SM00849">
    <property type="entry name" value="Lactamase_B"/>
    <property type="match status" value="1"/>
</dbReference>
<keyword evidence="9" id="KW-1185">Reference proteome</keyword>
<feature type="transmembrane region" description="Helical" evidence="6">
    <location>
        <begin position="484"/>
        <end position="504"/>
    </location>
</feature>
<dbReference type="Gene3D" id="3.60.15.10">
    <property type="entry name" value="Ribonuclease Z/Hydroxyacylglutathione hydrolase-like"/>
    <property type="match status" value="1"/>
</dbReference>
<feature type="transmembrane region" description="Helical" evidence="6">
    <location>
        <begin position="48"/>
        <end position="67"/>
    </location>
</feature>
<feature type="domain" description="Metallo-beta-lactamase" evidence="7">
    <location>
        <begin position="517"/>
        <end position="719"/>
    </location>
</feature>
<evidence type="ECO:0000256" key="2">
    <source>
        <dbReference type="ARBA" id="ARBA00022475"/>
    </source>
</evidence>
<comment type="caution">
    <text evidence="8">The sequence shown here is derived from an EMBL/GenBank/DDBJ whole genome shotgun (WGS) entry which is preliminary data.</text>
</comment>
<feature type="transmembrane region" description="Helical" evidence="6">
    <location>
        <begin position="449"/>
        <end position="472"/>
    </location>
</feature>
<dbReference type="InterPro" id="IPR036866">
    <property type="entry name" value="RibonucZ/Hydroxyglut_hydro"/>
</dbReference>
<proteinExistence type="predicted"/>
<keyword evidence="3 6" id="KW-0812">Transmembrane</keyword>
<name>A0ABU6KCK7_9BACI</name>
<dbReference type="SUPFAM" id="SSF56281">
    <property type="entry name" value="Metallo-hydrolase/oxidoreductase"/>
    <property type="match status" value="1"/>
</dbReference>
<dbReference type="EMBL" id="JARZFX010000001">
    <property type="protein sequence ID" value="MEC5422194.1"/>
    <property type="molecule type" value="Genomic_DNA"/>
</dbReference>
<dbReference type="InterPro" id="IPR001279">
    <property type="entry name" value="Metallo-B-lactamas"/>
</dbReference>
<dbReference type="InterPro" id="IPR004477">
    <property type="entry name" value="ComEC_N"/>
</dbReference>
<dbReference type="PANTHER" id="PTHR30619">
    <property type="entry name" value="DNA INTERNALIZATION/COMPETENCE PROTEIN COMEC/REC2"/>
    <property type="match status" value="1"/>
</dbReference>
<dbReference type="RefSeq" id="WP_327605765.1">
    <property type="nucleotide sequence ID" value="NZ_JARZFX010000001.1"/>
</dbReference>
<feature type="transmembrane region" description="Helical" evidence="6">
    <location>
        <begin position="238"/>
        <end position="258"/>
    </location>
</feature>
<feature type="transmembrane region" description="Helical" evidence="6">
    <location>
        <begin position="421"/>
        <end position="443"/>
    </location>
</feature>
<evidence type="ECO:0000256" key="5">
    <source>
        <dbReference type="ARBA" id="ARBA00023136"/>
    </source>
</evidence>
<evidence type="ECO:0000256" key="6">
    <source>
        <dbReference type="SAM" id="Phobius"/>
    </source>
</evidence>
<sequence>MKGYWHFTALAVVISIITLFFNNYWFMVGFILWLYYLYYSERLRKAPLITSLASLLFFLLYIPAIGFDHANEDTLPSLGPLTGMIVSSLDSKEQKIDFIFQEELSQQKILVIHFPKKEEKQLPLKNNADIKYGARCIINGKIEKPDQNRNPGQFNYHKYLLTKGITHQLILYSLDDIHCEGSTFLNRFYNMRSDLLTYVAANVSEETSAWMNALVLGDDSQIGEDTIELFRRWNLSHLLAISGLHVGLIVALIYFLLIKLKLLTKEKAQWIMILFLPVYALIAGGEPSVWRASSMVLLFIFLSKIKFLLSVTDILSIVFISLIIIDANIVYHIGFQLSFSVTFGLLLSKKWISSSSSSLVQVLQISFVSQMMILPLQFAYFWAFQPLSILLNLLIVPYFSIIVIPLLFILLLLLFLPIPLFLINVFDMLFVSIHYHVLTFVATMDAYFYYPWIIGVFPIIFTVVYYSLLFIFMKRLEENKLKEAFKYGVVITIAIIYVAARPYLSPIGTVTMLDIGQGDAFVIELPYRRGVIFVDAGASFAFDDMEPSEKVYKQVIKPFLYSKGISKIDAIFLSHEDIDHVGSLSFMVEDIEVEQIILSNYYDFSEDDAKKWNRKNVNIQNVMQNEEIIVGGQSFYVVAPFRDNDSPNENSLVLFTLLGGKSWLFTGDIGKGTENEILDVYPNLTVDVLKVAHHGSNTSTDLGFIKQMNPDFALISVGVNNSYGHPTREVLETLEALNVKILRTDQDGAVLYRFKEDQGTFYKYLP</sequence>
<dbReference type="CDD" id="cd07731">
    <property type="entry name" value="ComA-like_MBL-fold"/>
    <property type="match status" value="1"/>
</dbReference>
<feature type="transmembrane region" description="Helical" evidence="6">
    <location>
        <begin position="7"/>
        <end position="36"/>
    </location>
</feature>
<dbReference type="InterPro" id="IPR025405">
    <property type="entry name" value="DUF4131"/>
</dbReference>
<evidence type="ECO:0000259" key="7">
    <source>
        <dbReference type="SMART" id="SM00849"/>
    </source>
</evidence>
<dbReference type="InterPro" id="IPR052159">
    <property type="entry name" value="Competence_DNA_uptake"/>
</dbReference>
<accession>A0ABU6KCK7</accession>
<protein>
    <submittedName>
        <fullName evidence="8">DNA internalization-related competence protein ComEC/Rec2</fullName>
    </submittedName>
</protein>
<evidence type="ECO:0000256" key="4">
    <source>
        <dbReference type="ARBA" id="ARBA00022989"/>
    </source>
</evidence>
<dbReference type="Proteomes" id="UP001335737">
    <property type="component" value="Unassembled WGS sequence"/>
</dbReference>
<evidence type="ECO:0000256" key="1">
    <source>
        <dbReference type="ARBA" id="ARBA00004651"/>
    </source>
</evidence>
<feature type="transmembrane region" description="Helical" evidence="6">
    <location>
        <begin position="270"/>
        <end position="289"/>
    </location>
</feature>
<evidence type="ECO:0000256" key="3">
    <source>
        <dbReference type="ARBA" id="ARBA00022692"/>
    </source>
</evidence>
<feature type="transmembrane region" description="Helical" evidence="6">
    <location>
        <begin position="296"/>
        <end position="323"/>
    </location>
</feature>
<gene>
    <name evidence="8" type="ORF">QGM71_01635</name>
</gene>
<keyword evidence="4 6" id="KW-1133">Transmembrane helix</keyword>
<reference evidence="8 9" key="1">
    <citation type="journal article" date="2024" name="Int. J. Syst. Evol. Microbiol.">
        <title>Virgibacillus tibetensis sp. nov., isolated from salt lake on the Tibetan Plateau of China.</title>
        <authorList>
            <person name="Phurbu D."/>
            <person name="Liu Z.-X."/>
            <person name="Wang R."/>
            <person name="Zheng Y.-Y."/>
            <person name="Liu H.-C."/>
            <person name="Zhou Y.-G."/>
            <person name="Yu Y.-J."/>
            <person name="Li A.-H."/>
        </authorList>
    </citation>
    <scope>NUCLEOTIDE SEQUENCE [LARGE SCALE GENOMIC DNA]</scope>
    <source>
        <strain evidence="8 9">C22-A2</strain>
    </source>
</reference>
<comment type="subcellular location">
    <subcellularLocation>
        <location evidence="1">Cell membrane</location>
        <topology evidence="1">Multi-pass membrane protein</topology>
    </subcellularLocation>
</comment>
<dbReference type="NCBIfam" id="TIGR00361">
    <property type="entry name" value="ComEC_Rec2"/>
    <property type="match status" value="1"/>
</dbReference>
<dbReference type="NCBIfam" id="TIGR00360">
    <property type="entry name" value="ComEC_N-term"/>
    <property type="match status" value="1"/>
</dbReference>
<dbReference type="InterPro" id="IPR004797">
    <property type="entry name" value="Competence_ComEC/Rec2"/>
</dbReference>
<keyword evidence="5 6" id="KW-0472">Membrane</keyword>
<dbReference type="InterPro" id="IPR035681">
    <property type="entry name" value="ComA-like_MBL"/>
</dbReference>
<dbReference type="Pfam" id="PF03772">
    <property type="entry name" value="Competence"/>
    <property type="match status" value="1"/>
</dbReference>